<keyword evidence="5" id="KW-0812">Transmembrane</keyword>
<protein>
    <recommendedName>
        <fullName evidence="2">N-acetylmuramoyl-L-alanine amidase</fullName>
        <ecNumber evidence="2">3.5.1.28</ecNumber>
    </recommendedName>
</protein>
<dbReference type="PANTHER" id="PTHR30417:SF1">
    <property type="entry name" value="N-ACETYLMURAMOYL-L-ALANINE AMIDASE AMID"/>
    <property type="match status" value="1"/>
</dbReference>
<dbReference type="RefSeq" id="WP_118534556.1">
    <property type="nucleotide sequence ID" value="NZ_JACOPG010000001.1"/>
</dbReference>
<evidence type="ECO:0000256" key="3">
    <source>
        <dbReference type="ARBA" id="ARBA00022801"/>
    </source>
</evidence>
<keyword evidence="5" id="KW-1133">Transmembrane helix</keyword>
<keyword evidence="3" id="KW-0378">Hydrolase</keyword>
<comment type="catalytic activity">
    <reaction evidence="1">
        <text>Hydrolyzes the link between N-acetylmuramoyl residues and L-amino acid residues in certain cell-wall glycopeptides.</text>
        <dbReference type="EC" id="3.5.1.28"/>
    </reaction>
</comment>
<keyword evidence="4" id="KW-0961">Cell wall biogenesis/degradation</keyword>
<feature type="transmembrane region" description="Helical" evidence="5">
    <location>
        <begin position="20"/>
        <end position="40"/>
    </location>
</feature>
<dbReference type="SUPFAM" id="SSF55846">
    <property type="entry name" value="N-acetylmuramoyl-L-alanine amidase-like"/>
    <property type="match status" value="1"/>
</dbReference>
<dbReference type="Pfam" id="PF01510">
    <property type="entry name" value="Amidase_2"/>
    <property type="match status" value="1"/>
</dbReference>
<keyword evidence="8" id="KW-1185">Reference proteome</keyword>
<organism evidence="7 8">
    <name type="scientific">Roseburia lenta</name>
    <dbReference type="NCBI Taxonomy" id="2763061"/>
    <lineage>
        <taxon>Bacteria</taxon>
        <taxon>Bacillati</taxon>
        <taxon>Bacillota</taxon>
        <taxon>Clostridia</taxon>
        <taxon>Lachnospirales</taxon>
        <taxon>Lachnospiraceae</taxon>
        <taxon>Roseburia</taxon>
    </lineage>
</organism>
<dbReference type="Gene3D" id="3.40.80.10">
    <property type="entry name" value="Peptidoglycan recognition protein-like"/>
    <property type="match status" value="1"/>
</dbReference>
<evidence type="ECO:0000256" key="2">
    <source>
        <dbReference type="ARBA" id="ARBA00011901"/>
    </source>
</evidence>
<sequence>MATKKKRHKFTKKQKKKLILEIVILFLATVGAITILLGIGHKVVEVFSGRTAHKVVSQQPQLDVELLSINDYSRPGLAMNEVKGIVIHYTANPGSTAIQNRNYFEGLKDSHETMASSHFIVGLDGEIVQCIPTNEISYASNDRNNDTISIECCHPDATGKFNQQTYDSLVELTAYLMGRFQLTTDDVIRHYDVTGKKCPLYYVEHEDAWQQFLTDVNQYIDTHGEVQEE</sequence>
<dbReference type="EMBL" id="JACOPG010000001">
    <property type="protein sequence ID" value="MBC5685655.1"/>
    <property type="molecule type" value="Genomic_DNA"/>
</dbReference>
<dbReference type="InterPro" id="IPR036505">
    <property type="entry name" value="Amidase/PGRP_sf"/>
</dbReference>
<evidence type="ECO:0000256" key="4">
    <source>
        <dbReference type="ARBA" id="ARBA00023316"/>
    </source>
</evidence>
<dbReference type="SMART" id="SM00644">
    <property type="entry name" value="Ami_2"/>
    <property type="match status" value="1"/>
</dbReference>
<dbReference type="InterPro" id="IPR002502">
    <property type="entry name" value="Amidase_domain"/>
</dbReference>
<reference evidence="7 8" key="1">
    <citation type="submission" date="2020-08" db="EMBL/GenBank/DDBJ databases">
        <title>Genome public.</title>
        <authorList>
            <person name="Liu C."/>
            <person name="Sun Q."/>
        </authorList>
    </citation>
    <scope>NUCLEOTIDE SEQUENCE [LARGE SCALE GENOMIC DNA]</scope>
    <source>
        <strain evidence="7 8">NSJ-9</strain>
    </source>
</reference>
<dbReference type="InterPro" id="IPR051206">
    <property type="entry name" value="NAMLAA_amidase_2"/>
</dbReference>
<dbReference type="PANTHER" id="PTHR30417">
    <property type="entry name" value="N-ACETYLMURAMOYL-L-ALANINE AMIDASE AMID"/>
    <property type="match status" value="1"/>
</dbReference>
<evidence type="ECO:0000313" key="8">
    <source>
        <dbReference type="Proteomes" id="UP000643810"/>
    </source>
</evidence>
<evidence type="ECO:0000313" key="7">
    <source>
        <dbReference type="EMBL" id="MBC5685655.1"/>
    </source>
</evidence>
<evidence type="ECO:0000259" key="6">
    <source>
        <dbReference type="SMART" id="SM00644"/>
    </source>
</evidence>
<dbReference type="Proteomes" id="UP000643810">
    <property type="component" value="Unassembled WGS sequence"/>
</dbReference>
<gene>
    <name evidence="7" type="ORF">H8R94_03325</name>
</gene>
<name>A0ABR7GDY9_9FIRM</name>
<comment type="caution">
    <text evidence="7">The sequence shown here is derived from an EMBL/GenBank/DDBJ whole genome shotgun (WGS) entry which is preliminary data.</text>
</comment>
<evidence type="ECO:0000256" key="1">
    <source>
        <dbReference type="ARBA" id="ARBA00001561"/>
    </source>
</evidence>
<dbReference type="CDD" id="cd06583">
    <property type="entry name" value="PGRP"/>
    <property type="match status" value="1"/>
</dbReference>
<proteinExistence type="predicted"/>
<feature type="domain" description="N-acetylmuramoyl-L-alanine amidase" evidence="6">
    <location>
        <begin position="70"/>
        <end position="212"/>
    </location>
</feature>
<evidence type="ECO:0000256" key="5">
    <source>
        <dbReference type="SAM" id="Phobius"/>
    </source>
</evidence>
<keyword evidence="5" id="KW-0472">Membrane</keyword>
<dbReference type="EC" id="3.5.1.28" evidence="2"/>
<accession>A0ABR7GDY9</accession>